<feature type="transmembrane region" description="Helical" evidence="2">
    <location>
        <begin position="16"/>
        <end position="39"/>
    </location>
</feature>
<reference evidence="4 5" key="1">
    <citation type="journal article" date="2015" name="Nature">
        <title>rRNA introns, odd ribosomes, and small enigmatic genomes across a large radiation of phyla.</title>
        <authorList>
            <person name="Brown C.T."/>
            <person name="Hug L.A."/>
            <person name="Thomas B.C."/>
            <person name="Sharon I."/>
            <person name="Castelle C.J."/>
            <person name="Singh A."/>
            <person name="Wilkins M.J."/>
            <person name="Williams K.H."/>
            <person name="Banfield J.F."/>
        </authorList>
    </citation>
    <scope>NUCLEOTIDE SEQUENCE [LARGE SCALE GENOMIC DNA]</scope>
</reference>
<dbReference type="InterPro" id="IPR058923">
    <property type="entry name" value="RCC1-like_dom"/>
</dbReference>
<comment type="caution">
    <text evidence="4">The sequence shown here is derived from an EMBL/GenBank/DDBJ whole genome shotgun (WGS) entry which is preliminary data.</text>
</comment>
<dbReference type="Proteomes" id="UP000034207">
    <property type="component" value="Unassembled WGS sequence"/>
</dbReference>
<name>A0A0G0LV76_UNCC2</name>
<dbReference type="EMBL" id="LBVV01000006">
    <property type="protein sequence ID" value="KKQ94932.1"/>
    <property type="molecule type" value="Genomic_DNA"/>
</dbReference>
<evidence type="ECO:0000256" key="1">
    <source>
        <dbReference type="ARBA" id="ARBA00022737"/>
    </source>
</evidence>
<sequence>MLKLQIRNKKNQKGSILLYSLIISMIVLTIGLSIAQIVLTEIKASGDAASSQQAYYAAETGLEEGLLNPSDDYIASETCYSGVCWVVTKDSTTGKITAKGQSGGIYRSLEILFTSSGGGKSEKNLIAVGSNHSLAVTSAGNVLAWGFNTEGQLGDNTISDRSLPKKVNNSDNTGYLQNIIEVAGGLFFSAALDANGNVWTWGDNDNGQLGVGIYSDDIRLPVLVKNESGTGSLSNIVKIACGVSFCVANDSINNLWSWGSNSRGQLGNGTTNNSNLPVKIKNSDGTGYLTGTTKISTSSTHVMALSSSGNIWTWGYNWDGRLGDGSKTDRSLPVLVKDSSGSSSLSDIVSISAGGTHSLALNANGNVWAWGSNSGGQLGDNTTKDKVLPVRVKDSAGIIDLLGIKQIFAGSGGTSMAKDQDANIWAWGSNGSGRLGDGTTINRGLPVRVNNESNSIGLSGVSLIVVSGHALSFYPDGKVISWGVNTYGQLGNGSTTNSYFPGIVKDESGSGSLDIF</sequence>
<dbReference type="STRING" id="1618345.UT18_C0006G0030"/>
<dbReference type="PATRIC" id="fig|1618345.3.peg.318"/>
<dbReference type="PRINTS" id="PR00633">
    <property type="entry name" value="RCCNDNSATION"/>
</dbReference>
<dbReference type="InterPro" id="IPR051210">
    <property type="entry name" value="Ub_ligase/GEF_domain"/>
</dbReference>
<dbReference type="Pfam" id="PF25390">
    <property type="entry name" value="WD40_RLD"/>
    <property type="match status" value="1"/>
</dbReference>
<evidence type="ECO:0000313" key="4">
    <source>
        <dbReference type="EMBL" id="KKQ94932.1"/>
    </source>
</evidence>
<gene>
    <name evidence="4" type="ORF">UT18_C0006G0030</name>
</gene>
<evidence type="ECO:0000259" key="3">
    <source>
        <dbReference type="Pfam" id="PF25390"/>
    </source>
</evidence>
<dbReference type="Pfam" id="PF13540">
    <property type="entry name" value="RCC1_2"/>
    <property type="match status" value="1"/>
</dbReference>
<keyword evidence="2" id="KW-1133">Transmembrane helix</keyword>
<evidence type="ECO:0000313" key="5">
    <source>
        <dbReference type="Proteomes" id="UP000034207"/>
    </source>
</evidence>
<dbReference type="SUPFAM" id="SSF50985">
    <property type="entry name" value="RCC1/BLIP-II"/>
    <property type="match status" value="1"/>
</dbReference>
<proteinExistence type="predicted"/>
<keyword evidence="2" id="KW-0472">Membrane</keyword>
<keyword evidence="1" id="KW-0677">Repeat</keyword>
<keyword evidence="2" id="KW-0812">Transmembrane</keyword>
<feature type="domain" description="RCC1-like" evidence="3">
    <location>
        <begin position="177"/>
        <end position="504"/>
    </location>
</feature>
<dbReference type="InterPro" id="IPR009091">
    <property type="entry name" value="RCC1/BLIP-II"/>
</dbReference>
<dbReference type="InterPro" id="IPR000408">
    <property type="entry name" value="Reg_chr_condens"/>
</dbReference>
<evidence type="ECO:0000256" key="2">
    <source>
        <dbReference type="SAM" id="Phobius"/>
    </source>
</evidence>
<dbReference type="PROSITE" id="PS50012">
    <property type="entry name" value="RCC1_3"/>
    <property type="match status" value="7"/>
</dbReference>
<dbReference type="Gene3D" id="2.130.10.30">
    <property type="entry name" value="Regulator of chromosome condensation 1/beta-lactamase-inhibitor protein II"/>
    <property type="match status" value="2"/>
</dbReference>
<protein>
    <submittedName>
        <fullName evidence="4">RCC1 repeat domain protein</fullName>
    </submittedName>
</protein>
<organism evidence="4 5">
    <name type="scientific">candidate division CPR2 bacterium GW2011_GWC2_39_10</name>
    <dbReference type="NCBI Taxonomy" id="1618345"/>
    <lineage>
        <taxon>Bacteria</taxon>
        <taxon>Bacteria division CPR2</taxon>
    </lineage>
</organism>
<dbReference type="AlphaFoldDB" id="A0A0G0LV76"/>
<dbReference type="PANTHER" id="PTHR22870">
    <property type="entry name" value="REGULATOR OF CHROMOSOME CONDENSATION"/>
    <property type="match status" value="1"/>
</dbReference>
<accession>A0A0G0LV76</accession>
<dbReference type="PANTHER" id="PTHR22870:SF408">
    <property type="entry name" value="OS09G0560450 PROTEIN"/>
    <property type="match status" value="1"/>
</dbReference>